<feature type="signal peptide" evidence="2">
    <location>
        <begin position="1"/>
        <end position="20"/>
    </location>
</feature>
<feature type="compositionally biased region" description="Low complexity" evidence="1">
    <location>
        <begin position="49"/>
        <end position="73"/>
    </location>
</feature>
<dbReference type="SUPFAM" id="SSF88713">
    <property type="entry name" value="Glycoside hydrolase/deacetylase"/>
    <property type="match status" value="1"/>
</dbReference>
<dbReference type="Pfam" id="PF01522">
    <property type="entry name" value="Polysacc_deac_1"/>
    <property type="match status" value="1"/>
</dbReference>
<feature type="region of interest" description="Disordered" evidence="1">
    <location>
        <begin position="37"/>
        <end position="128"/>
    </location>
</feature>
<protein>
    <submittedName>
        <fullName evidence="4">Polysaccharide deacetylase</fullName>
    </submittedName>
</protein>
<evidence type="ECO:0000313" key="5">
    <source>
        <dbReference type="Proteomes" id="UP000075420"/>
    </source>
</evidence>
<dbReference type="InterPro" id="IPR011330">
    <property type="entry name" value="Glyco_hydro/deAcase_b/a-brl"/>
</dbReference>
<dbReference type="Gene3D" id="3.20.20.370">
    <property type="entry name" value="Glycoside hydrolase/deacetylase"/>
    <property type="match status" value="1"/>
</dbReference>
<gene>
    <name evidence="4" type="ORF">BE08_27295</name>
</gene>
<evidence type="ECO:0000259" key="3">
    <source>
        <dbReference type="Pfam" id="PF01522"/>
    </source>
</evidence>
<sequence length="416" mass="42151">MAKLSRSRFKLSPASSTAFGAVLLLGALHVSGCSDDGGGGSGGAGGQPTTDASSTSESASSSGGGSAASTTSAGTGGSGTGTGGDAGTGGAGTGGAGTGGAGTGGEPPPIDSGLPTPPGPDNVAKPSGAPGGFKVIDWAGFAGAVTYTFDDSNSTQIANYDRLNALGVPFTFYVQTGKGEANDPVWQRALADGHELGNHTKSHSSNDNGTDTDAATQFIKDKFGVTPYTMAAPNGSSTYTGIARTRFLINRGVSNSLIAPNDSSDPFTLPTFIPPTGASTAVMDEQVTTARSAKRWRTFCIHGFTGGSDGAYQPIPLQAFLDHVENVKDLGDVWIDSMVNVGAYWRGQKAVTSGMSTQSGGETTYTWQLPDNFPPGKYVRVTVTGGTLKQNGAALPWNPHGFYEVALDPESVTLSP</sequence>
<reference evidence="4 5" key="1">
    <citation type="submission" date="2014-02" db="EMBL/GenBank/DDBJ databases">
        <title>The small core and large imbalanced accessory genome model reveals a collaborative survival strategy of Sorangium cellulosum strains in nature.</title>
        <authorList>
            <person name="Han K."/>
            <person name="Peng R."/>
            <person name="Blom J."/>
            <person name="Li Y.-Z."/>
        </authorList>
    </citation>
    <scope>NUCLEOTIDE SEQUENCE [LARGE SCALE GENOMIC DNA]</scope>
    <source>
        <strain evidence="4 5">So0157-25</strain>
    </source>
</reference>
<dbReference type="EMBL" id="JELY01001889">
    <property type="protein sequence ID" value="KYF54289.1"/>
    <property type="molecule type" value="Genomic_DNA"/>
</dbReference>
<name>A0A150PF95_SORCE</name>
<feature type="domain" description="NodB homology" evidence="3">
    <location>
        <begin position="144"/>
        <end position="238"/>
    </location>
</feature>
<organism evidence="4 5">
    <name type="scientific">Sorangium cellulosum</name>
    <name type="common">Polyangium cellulosum</name>
    <dbReference type="NCBI Taxonomy" id="56"/>
    <lineage>
        <taxon>Bacteria</taxon>
        <taxon>Pseudomonadati</taxon>
        <taxon>Myxococcota</taxon>
        <taxon>Polyangia</taxon>
        <taxon>Polyangiales</taxon>
        <taxon>Polyangiaceae</taxon>
        <taxon>Sorangium</taxon>
    </lineage>
</organism>
<keyword evidence="2" id="KW-0732">Signal</keyword>
<accession>A0A150PF95</accession>
<feature type="compositionally biased region" description="Pro residues" evidence="1">
    <location>
        <begin position="106"/>
        <end position="120"/>
    </location>
</feature>
<dbReference type="AlphaFoldDB" id="A0A150PF95"/>
<comment type="caution">
    <text evidence="4">The sequence shown here is derived from an EMBL/GenBank/DDBJ whole genome shotgun (WGS) entry which is preliminary data.</text>
</comment>
<evidence type="ECO:0000313" key="4">
    <source>
        <dbReference type="EMBL" id="KYF54289.1"/>
    </source>
</evidence>
<evidence type="ECO:0000256" key="2">
    <source>
        <dbReference type="SAM" id="SignalP"/>
    </source>
</evidence>
<feature type="compositionally biased region" description="Gly residues" evidence="1">
    <location>
        <begin position="37"/>
        <end position="46"/>
    </location>
</feature>
<feature type="compositionally biased region" description="Gly residues" evidence="1">
    <location>
        <begin position="74"/>
        <end position="105"/>
    </location>
</feature>
<evidence type="ECO:0000256" key="1">
    <source>
        <dbReference type="SAM" id="MobiDB-lite"/>
    </source>
</evidence>
<feature type="chain" id="PRO_5007565532" evidence="2">
    <location>
        <begin position="21"/>
        <end position="416"/>
    </location>
</feature>
<dbReference type="Proteomes" id="UP000075420">
    <property type="component" value="Unassembled WGS sequence"/>
</dbReference>
<dbReference type="GO" id="GO:0016810">
    <property type="term" value="F:hydrolase activity, acting on carbon-nitrogen (but not peptide) bonds"/>
    <property type="evidence" value="ECO:0007669"/>
    <property type="project" value="InterPro"/>
</dbReference>
<proteinExistence type="predicted"/>
<dbReference type="InterPro" id="IPR002509">
    <property type="entry name" value="NODB_dom"/>
</dbReference>
<dbReference type="GO" id="GO:0005975">
    <property type="term" value="P:carbohydrate metabolic process"/>
    <property type="evidence" value="ECO:0007669"/>
    <property type="project" value="InterPro"/>
</dbReference>